<feature type="compositionally biased region" description="Polar residues" evidence="1">
    <location>
        <begin position="216"/>
        <end position="228"/>
    </location>
</feature>
<organism evidence="2 3">
    <name type="scientific">Rhizoctonia solani</name>
    <dbReference type="NCBI Taxonomy" id="456999"/>
    <lineage>
        <taxon>Eukaryota</taxon>
        <taxon>Fungi</taxon>
        <taxon>Dikarya</taxon>
        <taxon>Basidiomycota</taxon>
        <taxon>Agaricomycotina</taxon>
        <taxon>Agaricomycetes</taxon>
        <taxon>Cantharellales</taxon>
        <taxon>Ceratobasidiaceae</taxon>
        <taxon>Rhizoctonia</taxon>
    </lineage>
</organism>
<evidence type="ECO:0000313" key="3">
    <source>
        <dbReference type="Proteomes" id="UP000614334"/>
    </source>
</evidence>
<protein>
    <submittedName>
        <fullName evidence="2">Uncharacterized protein</fullName>
    </submittedName>
</protein>
<comment type="caution">
    <text evidence="2">The sequence shown here is derived from an EMBL/GenBank/DDBJ whole genome shotgun (WGS) entry which is preliminary data.</text>
</comment>
<evidence type="ECO:0000256" key="1">
    <source>
        <dbReference type="SAM" id="MobiDB-lite"/>
    </source>
</evidence>
<gene>
    <name evidence="2" type="ORF">RHS01_06754</name>
</gene>
<feature type="compositionally biased region" description="Basic residues" evidence="1">
    <location>
        <begin position="204"/>
        <end position="214"/>
    </location>
</feature>
<dbReference type="EMBL" id="JACYCF010000012">
    <property type="protein sequence ID" value="KAF8753833.1"/>
    <property type="molecule type" value="Genomic_DNA"/>
</dbReference>
<feature type="compositionally biased region" description="Gly residues" evidence="1">
    <location>
        <begin position="16"/>
        <end position="26"/>
    </location>
</feature>
<reference evidence="2" key="1">
    <citation type="submission" date="2020-09" db="EMBL/GenBank/DDBJ databases">
        <title>Comparative genome analyses of four rice-infecting Rhizoctonia solani isolates reveal extensive enrichment of homogalacturonan modification genes.</title>
        <authorList>
            <person name="Lee D.-Y."/>
            <person name="Jeon J."/>
            <person name="Kim K.-T."/>
            <person name="Cheong K."/>
            <person name="Song H."/>
            <person name="Choi G."/>
            <person name="Ko J."/>
            <person name="Opiyo S.O."/>
            <person name="Zuo S."/>
            <person name="Madhav S."/>
            <person name="Lee Y.-H."/>
            <person name="Wang G.-L."/>
        </authorList>
    </citation>
    <scope>NUCLEOTIDE SEQUENCE</scope>
    <source>
        <strain evidence="2">AG1-IA B2</strain>
    </source>
</reference>
<accession>A0A8H7I8T4</accession>
<feature type="region of interest" description="Disordered" evidence="1">
    <location>
        <begin position="108"/>
        <end position="140"/>
    </location>
</feature>
<feature type="compositionally biased region" description="Polar residues" evidence="1">
    <location>
        <begin position="109"/>
        <end position="140"/>
    </location>
</feature>
<feature type="region of interest" description="Disordered" evidence="1">
    <location>
        <begin position="199"/>
        <end position="228"/>
    </location>
</feature>
<feature type="compositionally biased region" description="Basic and acidic residues" evidence="1">
    <location>
        <begin position="69"/>
        <end position="79"/>
    </location>
</feature>
<dbReference type="Proteomes" id="UP000614334">
    <property type="component" value="Unassembled WGS sequence"/>
</dbReference>
<feature type="region of interest" description="Disordered" evidence="1">
    <location>
        <begin position="1"/>
        <end position="95"/>
    </location>
</feature>
<evidence type="ECO:0000313" key="2">
    <source>
        <dbReference type="EMBL" id="KAF8753833.1"/>
    </source>
</evidence>
<dbReference type="AlphaFoldDB" id="A0A8H7I8T4"/>
<feature type="compositionally biased region" description="Polar residues" evidence="1">
    <location>
        <begin position="35"/>
        <end position="50"/>
    </location>
</feature>
<sequence length="228" mass="24440">MTKDSGGSGSSPDSGTGSGSSSGGSGETARPKAPQNPSQSITFTFSSRNSPFAHLSPPGSFTFVSNKRRGSEPSRDRPYRKQQSSQPSGWIALPPLKPVTEVSPLFEPLSSSNNTSLTRASKTNTAVFSSRSPNNARTSPRLSLMAQHHHATSPHPSFNTPPQLVTLPLRIHSESSGDQPTTATFLPCLHLKVGARVIGPNPRANHRNDRRKLFNPRSSSATRTFFVP</sequence>
<name>A0A8H7I8T4_9AGAM</name>
<proteinExistence type="predicted"/>